<keyword evidence="4" id="KW-1185">Reference proteome</keyword>
<dbReference type="Pfam" id="PF01266">
    <property type="entry name" value="DAO"/>
    <property type="match status" value="1"/>
</dbReference>
<dbReference type="SUPFAM" id="SSF51905">
    <property type="entry name" value="FAD/NAD(P)-binding domain"/>
    <property type="match status" value="1"/>
</dbReference>
<dbReference type="InterPro" id="IPR006076">
    <property type="entry name" value="FAD-dep_OxRdtase"/>
</dbReference>
<dbReference type="PANTHER" id="PTHR13847">
    <property type="entry name" value="SARCOSINE DEHYDROGENASE-RELATED"/>
    <property type="match status" value="1"/>
</dbReference>
<dbReference type="OrthoDB" id="9342835at2"/>
<dbReference type="Gene3D" id="3.30.9.10">
    <property type="entry name" value="D-Amino Acid Oxidase, subunit A, domain 2"/>
    <property type="match status" value="1"/>
</dbReference>
<evidence type="ECO:0000313" key="3">
    <source>
        <dbReference type="EMBL" id="OZI18805.1"/>
    </source>
</evidence>
<feature type="domain" description="FAD dependent oxidoreductase" evidence="2">
    <location>
        <begin position="39"/>
        <end position="404"/>
    </location>
</feature>
<dbReference type="InterPro" id="IPR036188">
    <property type="entry name" value="FAD/NAD-bd_sf"/>
</dbReference>
<dbReference type="EMBL" id="NEVJ01000003">
    <property type="protein sequence ID" value="OZI18805.1"/>
    <property type="molecule type" value="Genomic_DNA"/>
</dbReference>
<dbReference type="Proteomes" id="UP000216857">
    <property type="component" value="Unassembled WGS sequence"/>
</dbReference>
<evidence type="ECO:0000256" key="1">
    <source>
        <dbReference type="ARBA" id="ARBA00023002"/>
    </source>
</evidence>
<dbReference type="AlphaFoldDB" id="A0A261R180"/>
<protein>
    <recommendedName>
        <fullName evidence="2">FAD dependent oxidoreductase domain-containing protein</fullName>
    </recommendedName>
</protein>
<name>A0A261R180_9BORD</name>
<dbReference type="GO" id="GO:0005737">
    <property type="term" value="C:cytoplasm"/>
    <property type="evidence" value="ECO:0007669"/>
    <property type="project" value="TreeGrafter"/>
</dbReference>
<organism evidence="3 4">
    <name type="scientific">Bordetella genomosp. 9</name>
    <dbReference type="NCBI Taxonomy" id="1416803"/>
    <lineage>
        <taxon>Bacteria</taxon>
        <taxon>Pseudomonadati</taxon>
        <taxon>Pseudomonadota</taxon>
        <taxon>Betaproteobacteria</taxon>
        <taxon>Burkholderiales</taxon>
        <taxon>Alcaligenaceae</taxon>
        <taxon>Bordetella</taxon>
    </lineage>
</organism>
<dbReference type="PANTHER" id="PTHR13847:SF281">
    <property type="entry name" value="FAD DEPENDENT OXIDOREDUCTASE DOMAIN-CONTAINING PROTEIN"/>
    <property type="match status" value="1"/>
</dbReference>
<sequence length="476" mass="51376">MIPTDSSSHSEVSWWYRDAIAYEGNLPDAPPLIGGHRFDVVIVGGGFAGLWTALTLLERRPGLSIALIEARTCGSGASGKNGGMTSGYWSRLAKMEALFGKEQSLAVARAASKAQQRIREYARDCGEDLWWRESGTLLVSVHPEHDTRAATWVRNAARFGVPETVSELSKEDVAGLCVSPLFRGGALFPDSALIHPARLARSLRRNALAKGIAIYENTPMVGLDRGTPNRVRCDKGEAIAPEVVLATNIGLTEIPEIRRHISMFSSYVAMSEPAGEFLDRVGWNGAEGIVDSRQFIRYARKTPDQRILAGWGGGPLAAGSGHRSSRLYGHGASRDRVRGLLGEWFPQAAPAPRVAASWGGGIDVSADQMPFFKTLPGTRVHYAGGFSGHGVNATCLAGQCMASLVLREKDEWSSLALCTRDVPSLPPEPFRYLGASAIRWGILAQEDALEAGRQPPMLADMLAALPARLGLRIGRR</sequence>
<evidence type="ECO:0000259" key="2">
    <source>
        <dbReference type="Pfam" id="PF01266"/>
    </source>
</evidence>
<comment type="caution">
    <text evidence="3">The sequence shown here is derived from an EMBL/GenBank/DDBJ whole genome shotgun (WGS) entry which is preliminary data.</text>
</comment>
<reference evidence="3" key="1">
    <citation type="submission" date="2017-05" db="EMBL/GenBank/DDBJ databases">
        <title>Complete and WGS of Bordetella genogroups.</title>
        <authorList>
            <person name="Spilker T."/>
            <person name="Lipuma J."/>
        </authorList>
    </citation>
    <scope>NUCLEOTIDE SEQUENCE</scope>
    <source>
        <strain evidence="3">AU21707</strain>
    </source>
</reference>
<gene>
    <name evidence="3" type="ORF">CAL26_14015</name>
</gene>
<evidence type="ECO:0000313" key="4">
    <source>
        <dbReference type="Proteomes" id="UP000216857"/>
    </source>
</evidence>
<keyword evidence="1" id="KW-0560">Oxidoreductase</keyword>
<proteinExistence type="predicted"/>
<accession>A0A261R180</accession>
<dbReference type="Gene3D" id="3.50.50.60">
    <property type="entry name" value="FAD/NAD(P)-binding domain"/>
    <property type="match status" value="1"/>
</dbReference>
<dbReference type="GO" id="GO:0016491">
    <property type="term" value="F:oxidoreductase activity"/>
    <property type="evidence" value="ECO:0007669"/>
    <property type="project" value="UniProtKB-KW"/>
</dbReference>
<dbReference type="RefSeq" id="WP_094847491.1">
    <property type="nucleotide sequence ID" value="NZ_NEVJ01000003.1"/>
</dbReference>